<dbReference type="Gene3D" id="1.20.1250.20">
    <property type="entry name" value="MFS general substrate transporter like domains"/>
    <property type="match status" value="1"/>
</dbReference>
<keyword evidence="9" id="KW-1185">Reference proteome</keyword>
<dbReference type="GO" id="GO:0022857">
    <property type="term" value="F:transmembrane transporter activity"/>
    <property type="evidence" value="ECO:0007669"/>
    <property type="project" value="InterPro"/>
</dbReference>
<dbReference type="InterPro" id="IPR036259">
    <property type="entry name" value="MFS_trans_sf"/>
</dbReference>
<reference evidence="8 9" key="1">
    <citation type="submission" date="2016-08" db="EMBL/GenBank/DDBJ databases">
        <title>A Parts List for Fungal Cellulosomes Revealed by Comparative Genomics.</title>
        <authorList>
            <consortium name="DOE Joint Genome Institute"/>
            <person name="Haitjema C.H."/>
            <person name="Gilmore S.P."/>
            <person name="Henske J.K."/>
            <person name="Solomon K.V."/>
            <person name="De Groot R."/>
            <person name="Kuo A."/>
            <person name="Mondo S.J."/>
            <person name="Salamov A.A."/>
            <person name="Labutti K."/>
            <person name="Zhao Z."/>
            <person name="Chiniquy J."/>
            <person name="Barry K."/>
            <person name="Brewer H.M."/>
            <person name="Purvine S.O."/>
            <person name="Wright A.T."/>
            <person name="Boxma B."/>
            <person name="Van Alen T."/>
            <person name="Hackstein J.H."/>
            <person name="Baker S.E."/>
            <person name="Grigoriev I.V."/>
            <person name="O'Malley M.A."/>
        </authorList>
    </citation>
    <scope>NUCLEOTIDE SEQUENCE [LARGE SCALE GENOMIC DNA]</scope>
    <source>
        <strain evidence="8 9">G1</strain>
    </source>
</reference>
<feature type="non-terminal residue" evidence="8">
    <location>
        <position position="392"/>
    </location>
</feature>
<evidence type="ECO:0000256" key="2">
    <source>
        <dbReference type="ARBA" id="ARBA00022448"/>
    </source>
</evidence>
<evidence type="ECO:0000256" key="1">
    <source>
        <dbReference type="ARBA" id="ARBA00004141"/>
    </source>
</evidence>
<keyword evidence="3 6" id="KW-0812">Transmembrane</keyword>
<name>A0A1Y2D5F5_9FUNG</name>
<gene>
    <name evidence="8" type="ORF">LY90DRAFT_412635</name>
</gene>
<feature type="transmembrane region" description="Helical" evidence="6">
    <location>
        <begin position="207"/>
        <end position="227"/>
    </location>
</feature>
<comment type="caution">
    <text evidence="8">The sequence shown here is derived from an EMBL/GenBank/DDBJ whole genome shotgun (WGS) entry which is preliminary data.</text>
</comment>
<dbReference type="InterPro" id="IPR011701">
    <property type="entry name" value="MFS"/>
</dbReference>
<feature type="transmembrane region" description="Helical" evidence="6">
    <location>
        <begin position="273"/>
        <end position="298"/>
    </location>
</feature>
<dbReference type="AlphaFoldDB" id="A0A1Y2D5F5"/>
<evidence type="ECO:0000256" key="3">
    <source>
        <dbReference type="ARBA" id="ARBA00022692"/>
    </source>
</evidence>
<evidence type="ECO:0000256" key="4">
    <source>
        <dbReference type="ARBA" id="ARBA00022989"/>
    </source>
</evidence>
<dbReference type="EMBL" id="MCOG01000086">
    <property type="protein sequence ID" value="ORY54326.1"/>
    <property type="molecule type" value="Genomic_DNA"/>
</dbReference>
<feature type="transmembrane region" description="Helical" evidence="6">
    <location>
        <begin position="86"/>
        <end position="109"/>
    </location>
</feature>
<dbReference type="STRING" id="1754190.A0A1Y2D5F5"/>
<evidence type="ECO:0000259" key="7">
    <source>
        <dbReference type="PROSITE" id="PS50850"/>
    </source>
</evidence>
<feature type="transmembrane region" description="Helical" evidence="6">
    <location>
        <begin position="304"/>
        <end position="327"/>
    </location>
</feature>
<comment type="subcellular location">
    <subcellularLocation>
        <location evidence="1">Membrane</location>
        <topology evidence="1">Multi-pass membrane protein</topology>
    </subcellularLocation>
</comment>
<keyword evidence="5 6" id="KW-0472">Membrane</keyword>
<accession>A0A1Y2D5F5</accession>
<evidence type="ECO:0000256" key="6">
    <source>
        <dbReference type="SAM" id="Phobius"/>
    </source>
</evidence>
<dbReference type="PANTHER" id="PTHR42718">
    <property type="entry name" value="MAJOR FACILITATOR SUPERFAMILY MULTIDRUG TRANSPORTER MFSC"/>
    <property type="match status" value="1"/>
</dbReference>
<proteinExistence type="predicted"/>
<feature type="transmembrane region" description="Helical" evidence="6">
    <location>
        <begin position="143"/>
        <end position="166"/>
    </location>
</feature>
<evidence type="ECO:0000313" key="8">
    <source>
        <dbReference type="EMBL" id="ORY54326.1"/>
    </source>
</evidence>
<dbReference type="InterPro" id="IPR020846">
    <property type="entry name" value="MFS_dom"/>
</dbReference>
<keyword evidence="4 6" id="KW-1133">Transmembrane helix</keyword>
<dbReference type="PROSITE" id="PS50850">
    <property type="entry name" value="MFS"/>
    <property type="match status" value="1"/>
</dbReference>
<keyword evidence="2" id="KW-0813">Transport</keyword>
<feature type="transmembrane region" description="Helical" evidence="6">
    <location>
        <begin position="172"/>
        <end position="195"/>
    </location>
</feature>
<feature type="transmembrane region" description="Helical" evidence="6">
    <location>
        <begin position="339"/>
        <end position="358"/>
    </location>
</feature>
<feature type="transmembrane region" description="Helical" evidence="6">
    <location>
        <begin position="20"/>
        <end position="46"/>
    </location>
</feature>
<evidence type="ECO:0000313" key="9">
    <source>
        <dbReference type="Proteomes" id="UP000193920"/>
    </source>
</evidence>
<dbReference type="Proteomes" id="UP000193920">
    <property type="component" value="Unassembled WGS sequence"/>
</dbReference>
<sequence>MNGLKVSEGKKVSEKRRDLILINIILSTIVSSMMATALTTALPPIMKDLNIDVNTGQWLTSGFSLFLAIMTPLTAYLITRFKTKKLYIISLLLFMAGLTICACSVNFWMMMAGRIIQGSGNGLIGSMSQVIILTIFPPKKIGVAMGWFGFAFTAAPVIAPTLAGVLVDTIGWRMIFIFTTSIMALSLIASIFVFENVLTTMKRDFDIISLIISAFAFGGITLAIGNMGKHDFVSYQVLLPLIIGIITSIIFVFRQLKLKLPFLDIRVLKDKKLAVSTLSIFLLQLVLLGNSIIFPIYIQQIKENSATISGLSVLPGSIVSAILSPVVGKLYDKIAGINVVRCIGIVIVMMPLVTWGMSDIPKTRTSDATALTNSFRSIGSALGSALFVSIMT</sequence>
<organism evidence="8 9">
    <name type="scientific">Neocallimastix californiae</name>
    <dbReference type="NCBI Taxonomy" id="1754190"/>
    <lineage>
        <taxon>Eukaryota</taxon>
        <taxon>Fungi</taxon>
        <taxon>Fungi incertae sedis</taxon>
        <taxon>Chytridiomycota</taxon>
        <taxon>Chytridiomycota incertae sedis</taxon>
        <taxon>Neocallimastigomycetes</taxon>
        <taxon>Neocallimastigales</taxon>
        <taxon>Neocallimastigaceae</taxon>
        <taxon>Neocallimastix</taxon>
    </lineage>
</organism>
<feature type="transmembrane region" description="Helical" evidence="6">
    <location>
        <begin position="115"/>
        <end position="136"/>
    </location>
</feature>
<dbReference type="SUPFAM" id="SSF103473">
    <property type="entry name" value="MFS general substrate transporter"/>
    <property type="match status" value="1"/>
</dbReference>
<feature type="transmembrane region" description="Helical" evidence="6">
    <location>
        <begin position="58"/>
        <end position="79"/>
    </location>
</feature>
<protein>
    <submittedName>
        <fullName evidence="8">MFS family major facilitator transporter</fullName>
    </submittedName>
</protein>
<dbReference type="Pfam" id="PF07690">
    <property type="entry name" value="MFS_1"/>
    <property type="match status" value="1"/>
</dbReference>
<dbReference type="OrthoDB" id="5086884at2759"/>
<dbReference type="GO" id="GO:0016020">
    <property type="term" value="C:membrane"/>
    <property type="evidence" value="ECO:0007669"/>
    <property type="project" value="UniProtKB-SubCell"/>
</dbReference>
<evidence type="ECO:0000256" key="5">
    <source>
        <dbReference type="ARBA" id="ARBA00023136"/>
    </source>
</evidence>
<feature type="domain" description="Major facilitator superfamily (MFS) profile" evidence="7">
    <location>
        <begin position="20"/>
        <end position="392"/>
    </location>
</feature>
<dbReference type="PANTHER" id="PTHR42718:SF9">
    <property type="entry name" value="MAJOR FACILITATOR SUPERFAMILY MULTIDRUG TRANSPORTER MFSC"/>
    <property type="match status" value="1"/>
</dbReference>
<feature type="transmembrane region" description="Helical" evidence="6">
    <location>
        <begin position="233"/>
        <end position="253"/>
    </location>
</feature>